<keyword evidence="9" id="KW-0645">Protease</keyword>
<feature type="transmembrane region" description="Helical" evidence="7">
    <location>
        <begin position="275"/>
        <end position="297"/>
    </location>
</feature>
<dbReference type="GO" id="GO:0008233">
    <property type="term" value="F:peptidase activity"/>
    <property type="evidence" value="ECO:0007669"/>
    <property type="project" value="UniProtKB-KW"/>
</dbReference>
<dbReference type="EC" id="3.4.21.-" evidence="9"/>
<evidence type="ECO:0000313" key="9">
    <source>
        <dbReference type="EMBL" id="MFC3703067.1"/>
    </source>
</evidence>
<comment type="caution">
    <text evidence="9">The sequence shown here is derived from an EMBL/GenBank/DDBJ whole genome shotgun (WGS) entry which is preliminary data.</text>
</comment>
<dbReference type="Pfam" id="PF01694">
    <property type="entry name" value="Rhomboid"/>
    <property type="match status" value="1"/>
</dbReference>
<evidence type="ECO:0000256" key="7">
    <source>
        <dbReference type="SAM" id="Phobius"/>
    </source>
</evidence>
<evidence type="ECO:0000256" key="6">
    <source>
        <dbReference type="ARBA" id="ARBA00023136"/>
    </source>
</evidence>
<dbReference type="Proteomes" id="UP001595710">
    <property type="component" value="Unassembled WGS sequence"/>
</dbReference>
<dbReference type="InterPro" id="IPR050925">
    <property type="entry name" value="Rhomboid_protease_S54"/>
</dbReference>
<evidence type="ECO:0000256" key="3">
    <source>
        <dbReference type="ARBA" id="ARBA00022692"/>
    </source>
</evidence>
<name>A0ABV7WVG9_9GAMM</name>
<proteinExistence type="inferred from homology"/>
<keyword evidence="6 7" id="KW-0472">Membrane</keyword>
<feature type="transmembrane region" description="Helical" evidence="7">
    <location>
        <begin position="155"/>
        <end position="177"/>
    </location>
</feature>
<evidence type="ECO:0000256" key="5">
    <source>
        <dbReference type="ARBA" id="ARBA00022989"/>
    </source>
</evidence>
<reference evidence="10" key="1">
    <citation type="journal article" date="2019" name="Int. J. Syst. Evol. Microbiol.">
        <title>The Global Catalogue of Microorganisms (GCM) 10K type strain sequencing project: providing services to taxonomists for standard genome sequencing and annotation.</title>
        <authorList>
            <consortium name="The Broad Institute Genomics Platform"/>
            <consortium name="The Broad Institute Genome Sequencing Center for Infectious Disease"/>
            <person name="Wu L."/>
            <person name="Ma J."/>
        </authorList>
    </citation>
    <scope>NUCLEOTIDE SEQUENCE [LARGE SCALE GENOMIC DNA]</scope>
    <source>
        <strain evidence="10">CECT 8288</strain>
    </source>
</reference>
<keyword evidence="4 9" id="KW-0378">Hydrolase</keyword>
<keyword evidence="10" id="KW-1185">Reference proteome</keyword>
<comment type="subcellular location">
    <subcellularLocation>
        <location evidence="1">Membrane</location>
        <topology evidence="1">Multi-pass membrane protein</topology>
    </subcellularLocation>
</comment>
<dbReference type="GO" id="GO:0006508">
    <property type="term" value="P:proteolysis"/>
    <property type="evidence" value="ECO:0007669"/>
    <property type="project" value="UniProtKB-KW"/>
</dbReference>
<accession>A0ABV7WVG9</accession>
<dbReference type="PANTHER" id="PTHR43731">
    <property type="entry name" value="RHOMBOID PROTEASE"/>
    <property type="match status" value="1"/>
</dbReference>
<evidence type="ECO:0000256" key="2">
    <source>
        <dbReference type="ARBA" id="ARBA00009045"/>
    </source>
</evidence>
<keyword evidence="3 7" id="KW-0812">Transmembrane</keyword>
<protein>
    <submittedName>
        <fullName evidence="9">Rhomboid family intramembrane serine protease</fullName>
        <ecNumber evidence="9">3.4.21.-</ecNumber>
    </submittedName>
</protein>
<feature type="transmembrane region" description="Helical" evidence="7">
    <location>
        <begin position="237"/>
        <end position="260"/>
    </location>
</feature>
<dbReference type="InterPro" id="IPR035952">
    <property type="entry name" value="Rhomboid-like_sf"/>
</dbReference>
<dbReference type="InterPro" id="IPR022764">
    <property type="entry name" value="Peptidase_S54_rhomboid_dom"/>
</dbReference>
<evidence type="ECO:0000259" key="8">
    <source>
        <dbReference type="Pfam" id="PF01694"/>
    </source>
</evidence>
<feature type="transmembrane region" description="Helical" evidence="7">
    <location>
        <begin position="184"/>
        <end position="203"/>
    </location>
</feature>
<feature type="transmembrane region" description="Helical" evidence="7">
    <location>
        <begin position="12"/>
        <end position="33"/>
    </location>
</feature>
<evidence type="ECO:0000256" key="4">
    <source>
        <dbReference type="ARBA" id="ARBA00022801"/>
    </source>
</evidence>
<dbReference type="SUPFAM" id="SSF144091">
    <property type="entry name" value="Rhomboid-like"/>
    <property type="match status" value="1"/>
</dbReference>
<keyword evidence="5 7" id="KW-1133">Transmembrane helix</keyword>
<dbReference type="RefSeq" id="WP_290280050.1">
    <property type="nucleotide sequence ID" value="NZ_JAUFQI010000001.1"/>
</dbReference>
<dbReference type="Gene3D" id="1.20.1540.10">
    <property type="entry name" value="Rhomboid-like"/>
    <property type="match status" value="1"/>
</dbReference>
<gene>
    <name evidence="9" type="ORF">ACFOND_15660</name>
</gene>
<organism evidence="9 10">
    <name type="scientific">Reinekea marina</name>
    <dbReference type="NCBI Taxonomy" id="1310421"/>
    <lineage>
        <taxon>Bacteria</taxon>
        <taxon>Pseudomonadati</taxon>
        <taxon>Pseudomonadota</taxon>
        <taxon>Gammaproteobacteria</taxon>
        <taxon>Oceanospirillales</taxon>
        <taxon>Saccharospirillaceae</taxon>
        <taxon>Reinekea</taxon>
    </lineage>
</organism>
<dbReference type="EMBL" id="JBHRYN010000069">
    <property type="protein sequence ID" value="MFC3703067.1"/>
    <property type="molecule type" value="Genomic_DNA"/>
</dbReference>
<sequence>MIIFPTEKRLEMSRAPFVLIALILLNVFIYFTYQSGDNEKAGRAIESYMERNFLEQEYPIFVDYLKAEEDKVTLERVEQFYYDEQLVNVAASILMHTEFYSHLQRYAKSEFELSFYNEWRRPRQEIQDQFSSISSFSGGLISNDVSVSDLLSHQFLHGSVSHLLGNMVFLFIFGYAVEAAIGHLRFLVFYLVGGVFAGLAQVVTHLDSGVPLVGASGAISGVMAMYLAVFRFKKIEFFYWVLFFVGYFRAPALLILPFYIGKEIYSYMTAVDSNVAFMAHAGGFVAGAILIGVALLLSPKLLDQSYLDEDQDFSPRQKALAKIYSAIDALRFDSALTQLNQLIQAEGLDYELANIRYNLNRVVRNKTFSRELNEFLSLSNLSIEQKKELAQVWQTTGEQYATLAPDELLKLALKILTPNNSVAAKSIHERLFQLETRPADLKLLTQKLMEVFAQEHDHHNLSLFKERYQSLTQECAHGHL</sequence>
<comment type="similarity">
    <text evidence="2">Belongs to the peptidase S54 family.</text>
</comment>
<evidence type="ECO:0000256" key="1">
    <source>
        <dbReference type="ARBA" id="ARBA00004141"/>
    </source>
</evidence>
<dbReference type="PANTHER" id="PTHR43731:SF14">
    <property type="entry name" value="PRESENILIN-ASSOCIATED RHOMBOID-LIKE PROTEIN, MITOCHONDRIAL"/>
    <property type="match status" value="1"/>
</dbReference>
<evidence type="ECO:0000313" key="10">
    <source>
        <dbReference type="Proteomes" id="UP001595710"/>
    </source>
</evidence>
<feature type="domain" description="Peptidase S54 rhomboid" evidence="8">
    <location>
        <begin position="148"/>
        <end position="291"/>
    </location>
</feature>
<feature type="transmembrane region" description="Helical" evidence="7">
    <location>
        <begin position="209"/>
        <end position="230"/>
    </location>
</feature>